<keyword evidence="1" id="KW-0472">Membrane</keyword>
<organism evidence="2 3">
    <name type="scientific">Clostridium saudiense</name>
    <dbReference type="NCBI Taxonomy" id="1414720"/>
    <lineage>
        <taxon>Bacteria</taxon>
        <taxon>Bacillati</taxon>
        <taxon>Bacillota</taxon>
        <taxon>Clostridia</taxon>
        <taxon>Eubacteriales</taxon>
        <taxon>Clostridiaceae</taxon>
        <taxon>Clostridium</taxon>
    </lineage>
</organism>
<feature type="transmembrane region" description="Helical" evidence="1">
    <location>
        <begin position="362"/>
        <end position="383"/>
    </location>
</feature>
<accession>A0ABS2FBK1</accession>
<evidence type="ECO:0000313" key="2">
    <source>
        <dbReference type="EMBL" id="MBM6817754.1"/>
    </source>
</evidence>
<dbReference type="InterPro" id="IPR029062">
    <property type="entry name" value="Class_I_gatase-like"/>
</dbReference>
<feature type="transmembrane region" description="Helical" evidence="1">
    <location>
        <begin position="390"/>
        <end position="411"/>
    </location>
</feature>
<dbReference type="Proteomes" id="UP000767334">
    <property type="component" value="Unassembled WGS sequence"/>
</dbReference>
<dbReference type="EMBL" id="JACJLL010000001">
    <property type="protein sequence ID" value="MBM6817754.1"/>
    <property type="molecule type" value="Genomic_DNA"/>
</dbReference>
<keyword evidence="1" id="KW-1133">Transmembrane helix</keyword>
<protein>
    <recommendedName>
        <fullName evidence="4">Membrane-associated protein</fullName>
    </recommendedName>
</protein>
<proteinExistence type="predicted"/>
<dbReference type="SUPFAM" id="SSF52317">
    <property type="entry name" value="Class I glutamine amidotransferase-like"/>
    <property type="match status" value="1"/>
</dbReference>
<evidence type="ECO:0008006" key="4">
    <source>
        <dbReference type="Google" id="ProtNLM"/>
    </source>
</evidence>
<keyword evidence="1" id="KW-0812">Transmembrane</keyword>
<evidence type="ECO:0000256" key="1">
    <source>
        <dbReference type="SAM" id="Phobius"/>
    </source>
</evidence>
<dbReference type="Gene3D" id="3.40.50.880">
    <property type="match status" value="1"/>
</dbReference>
<evidence type="ECO:0000313" key="3">
    <source>
        <dbReference type="Proteomes" id="UP000767334"/>
    </source>
</evidence>
<comment type="caution">
    <text evidence="2">The sequence shown here is derived from an EMBL/GenBank/DDBJ whole genome shotgun (WGS) entry which is preliminary data.</text>
</comment>
<dbReference type="RefSeq" id="WP_204571684.1">
    <property type="nucleotide sequence ID" value="NZ_JACJLL010000001.1"/>
</dbReference>
<gene>
    <name evidence="2" type="ORF">H6A19_00115</name>
</gene>
<name>A0ABS2FBK1_9CLOT</name>
<keyword evidence="3" id="KW-1185">Reference proteome</keyword>
<sequence>MKKTISKRIFTVILSIFILSLVIPNVKVNASKNDSKYDLTISYGIDGKYKALKYMPVTVQINNLEKDFNGEVEVRVTSDSSGGYNAYSKEVSASKGENISVTIPVKFLDGNSNGAVCIIEKGKVLYEKKLLISSGRVNEGNAFTGLLTDDPTALGYLGNITYFDSNYSSTGKMNCVNLTEDMLDEDGLSIDGLDVIIINNYNMANLNDKQYKSLNNWVNSGGTLLIGAGANESKTINNINKSFLNIASNGTMEKSVKTGSENLNLILSQINLEDSTVIVNSNENELVYSLDRGEGKILITSFDLGLEPFISSNDAAIMLQNMLIETFDKIYEENYQGGYYSTSYEISNILGNIPVENAVSPLTLGIVLGVYAILVGIVIYLILKKMKKRDLTWVLIPVTAVVFTVMIYLLGSKMKIKDVIVNSANIISVDEDGRGQINSYIGIASKNKENIKIEKEEDLKMKYLSDDYYYYGDTSYDAKTLRVKTTYTNDTSYFTVANNNVAEVNKFEISGKEIVMPKLENTLRIKDGNLEGTIKNNLDADIKKLVIVSGKTVWDLGQVAKGEEISITDLRSKGSSGLQGYANSLNDEYYQSRWDDEIDSKDPKFKNIQRYVSLLNLLGYTDYLGTTTKIIAITDLPVDYSLNLESKSISNYDLTAVIQEANIDFKDENGNISFPEGYFSYTVSELDNRVDYDYYNGYIYGEGEIVLDYKIDDNVDIKEINIEAFTDQWGYQYGLNGDYYIYNYNTNQYEEFKLTSGSYKVINDGSYSLDNIIKIKVVASENRDNAAPKLRIKGVEK</sequence>
<reference evidence="2 3" key="1">
    <citation type="journal article" date="2021" name="Sci. Rep.">
        <title>The distribution of antibiotic resistance genes in chicken gut microbiota commensals.</title>
        <authorList>
            <person name="Juricova H."/>
            <person name="Matiasovicova J."/>
            <person name="Kubasova T."/>
            <person name="Cejkova D."/>
            <person name="Rychlik I."/>
        </authorList>
    </citation>
    <scope>NUCLEOTIDE SEQUENCE [LARGE SCALE GENOMIC DNA]</scope>
    <source>
        <strain evidence="2 3">An435</strain>
    </source>
</reference>